<feature type="domain" description="Core-binding (CB)" evidence="7">
    <location>
        <begin position="1"/>
        <end position="83"/>
    </location>
</feature>
<keyword evidence="4" id="KW-0233">DNA recombination</keyword>
<evidence type="ECO:0000256" key="1">
    <source>
        <dbReference type="ARBA" id="ARBA00008857"/>
    </source>
</evidence>
<evidence type="ECO:0000313" key="8">
    <source>
        <dbReference type="EMBL" id="EDM28674.1"/>
    </source>
</evidence>
<comment type="similarity">
    <text evidence="1">Belongs to the 'phage' integrase family.</text>
</comment>
<keyword evidence="2" id="KW-0229">DNA integration</keyword>
<evidence type="ECO:0000259" key="6">
    <source>
        <dbReference type="PROSITE" id="PS51898"/>
    </source>
</evidence>
<dbReference type="InterPro" id="IPR002104">
    <property type="entry name" value="Integrase_catalytic"/>
</dbReference>
<sequence>MNDSFQKYYRAMQLELKLQAKAKSTVDNYLRALRRVNDLIASPLDQLKEEELKLYFSELVDTYSWSTVKMDRCALSFFYQYVLKREWKWLEIVRIPRVKSLPDILSQDETLLILSHLEKARYRTCLTAIYSMGLRISEGVRIQTGDICKDRMRLHVRNSKGYKDRLVPLPQVTYQMLRDYWVMHRNPLLLFPRYAGKSRSNSKTTLHMDKGGVQSAFKAALADSGLAKQVSVHSLRHSYATHLVEAGVEAGVNLRVIQEILGHSSPATTAIYSHLSKPVIQDSDGMINKLMQRLGALR</sequence>
<dbReference type="AlphaFoldDB" id="A6DI20"/>
<organism evidence="8 9">
    <name type="scientific">Lentisphaera araneosa HTCC2155</name>
    <dbReference type="NCBI Taxonomy" id="313628"/>
    <lineage>
        <taxon>Bacteria</taxon>
        <taxon>Pseudomonadati</taxon>
        <taxon>Lentisphaerota</taxon>
        <taxon>Lentisphaeria</taxon>
        <taxon>Lentisphaerales</taxon>
        <taxon>Lentisphaeraceae</taxon>
        <taxon>Lentisphaera</taxon>
    </lineage>
</organism>
<dbReference type="GO" id="GO:0006310">
    <property type="term" value="P:DNA recombination"/>
    <property type="evidence" value="ECO:0007669"/>
    <property type="project" value="UniProtKB-KW"/>
</dbReference>
<dbReference type="GO" id="GO:0015074">
    <property type="term" value="P:DNA integration"/>
    <property type="evidence" value="ECO:0007669"/>
    <property type="project" value="UniProtKB-KW"/>
</dbReference>
<dbReference type="PROSITE" id="PS51898">
    <property type="entry name" value="TYR_RECOMBINASE"/>
    <property type="match status" value="1"/>
</dbReference>
<accession>A6DI20</accession>
<name>A6DI20_9BACT</name>
<comment type="caution">
    <text evidence="8">The sequence shown here is derived from an EMBL/GenBank/DDBJ whole genome shotgun (WGS) entry which is preliminary data.</text>
</comment>
<dbReference type="SUPFAM" id="SSF56349">
    <property type="entry name" value="DNA breaking-rejoining enzymes"/>
    <property type="match status" value="1"/>
</dbReference>
<dbReference type="InterPro" id="IPR004107">
    <property type="entry name" value="Integrase_SAM-like_N"/>
</dbReference>
<evidence type="ECO:0000259" key="7">
    <source>
        <dbReference type="PROSITE" id="PS51900"/>
    </source>
</evidence>
<reference evidence="8 9" key="1">
    <citation type="journal article" date="2010" name="J. Bacteriol.">
        <title>Genome sequence of Lentisphaera araneosa HTCC2155T, the type species of the order Lentisphaerales in the phylum Lentisphaerae.</title>
        <authorList>
            <person name="Thrash J.C."/>
            <person name="Cho J.C."/>
            <person name="Vergin K.L."/>
            <person name="Morris R.M."/>
            <person name="Giovannoni S.J."/>
        </authorList>
    </citation>
    <scope>NUCLEOTIDE SEQUENCE [LARGE SCALE GENOMIC DNA]</scope>
    <source>
        <strain evidence="8 9">HTCC2155</strain>
    </source>
</reference>
<dbReference type="InterPro" id="IPR011010">
    <property type="entry name" value="DNA_brk_join_enz"/>
</dbReference>
<dbReference type="PANTHER" id="PTHR30349">
    <property type="entry name" value="PHAGE INTEGRASE-RELATED"/>
    <property type="match status" value="1"/>
</dbReference>
<dbReference type="STRING" id="313628.LNTAR_08894"/>
<dbReference type="Pfam" id="PF00589">
    <property type="entry name" value="Phage_integrase"/>
    <property type="match status" value="1"/>
</dbReference>
<protein>
    <submittedName>
        <fullName evidence="8">Phage integrase</fullName>
    </submittedName>
</protein>
<feature type="domain" description="Tyr recombinase" evidence="6">
    <location>
        <begin position="100"/>
        <end position="285"/>
    </location>
</feature>
<dbReference type="InterPro" id="IPR010998">
    <property type="entry name" value="Integrase_recombinase_N"/>
</dbReference>
<dbReference type="EMBL" id="ABCK01000004">
    <property type="protein sequence ID" value="EDM28674.1"/>
    <property type="molecule type" value="Genomic_DNA"/>
</dbReference>
<evidence type="ECO:0000256" key="2">
    <source>
        <dbReference type="ARBA" id="ARBA00022908"/>
    </source>
</evidence>
<dbReference type="OrthoDB" id="9798171at2"/>
<evidence type="ECO:0000313" key="9">
    <source>
        <dbReference type="Proteomes" id="UP000004947"/>
    </source>
</evidence>
<dbReference type="Gene3D" id="1.10.443.10">
    <property type="entry name" value="Intergrase catalytic core"/>
    <property type="match status" value="1"/>
</dbReference>
<dbReference type="eggNOG" id="COG4974">
    <property type="taxonomic scope" value="Bacteria"/>
</dbReference>
<dbReference type="InterPro" id="IPR050090">
    <property type="entry name" value="Tyrosine_recombinase_XerCD"/>
</dbReference>
<proteinExistence type="inferred from homology"/>
<dbReference type="InterPro" id="IPR044068">
    <property type="entry name" value="CB"/>
</dbReference>
<gene>
    <name evidence="8" type="ORF">LNTAR_08894</name>
</gene>
<dbReference type="PROSITE" id="PS51900">
    <property type="entry name" value="CB"/>
    <property type="match status" value="1"/>
</dbReference>
<dbReference type="GO" id="GO:0003677">
    <property type="term" value="F:DNA binding"/>
    <property type="evidence" value="ECO:0007669"/>
    <property type="project" value="UniProtKB-UniRule"/>
</dbReference>
<dbReference type="Gene3D" id="1.10.150.130">
    <property type="match status" value="1"/>
</dbReference>
<dbReference type="InterPro" id="IPR013762">
    <property type="entry name" value="Integrase-like_cat_sf"/>
</dbReference>
<evidence type="ECO:0000256" key="4">
    <source>
        <dbReference type="ARBA" id="ARBA00023172"/>
    </source>
</evidence>
<keyword evidence="9" id="KW-1185">Reference proteome</keyword>
<evidence type="ECO:0000256" key="3">
    <source>
        <dbReference type="ARBA" id="ARBA00023125"/>
    </source>
</evidence>
<keyword evidence="3 5" id="KW-0238">DNA-binding</keyword>
<dbReference type="PANTHER" id="PTHR30349:SF64">
    <property type="entry name" value="PROPHAGE INTEGRASE INTD-RELATED"/>
    <property type="match status" value="1"/>
</dbReference>
<dbReference type="Pfam" id="PF13495">
    <property type="entry name" value="Phage_int_SAM_4"/>
    <property type="match status" value="1"/>
</dbReference>
<evidence type="ECO:0000256" key="5">
    <source>
        <dbReference type="PROSITE-ProRule" id="PRU01248"/>
    </source>
</evidence>
<dbReference type="Proteomes" id="UP000004947">
    <property type="component" value="Unassembled WGS sequence"/>
</dbReference>